<accession>A0ACC0WF99</accession>
<dbReference type="EMBL" id="CM047581">
    <property type="protein sequence ID" value="KAI9916386.1"/>
    <property type="molecule type" value="Genomic_DNA"/>
</dbReference>
<proteinExistence type="predicted"/>
<name>A0ACC0WF99_9STRA</name>
<gene>
    <name evidence="1" type="ORF">PsorP6_018109</name>
</gene>
<reference evidence="1 2" key="1">
    <citation type="journal article" date="2022" name="bioRxiv">
        <title>The genome of the oomycete Peronosclerospora sorghi, a cosmopolitan pathogen of maize and sorghum, is inflated with dispersed pseudogenes.</title>
        <authorList>
            <person name="Fletcher K."/>
            <person name="Martin F."/>
            <person name="Isakeit T."/>
            <person name="Cavanaugh K."/>
            <person name="Magill C."/>
            <person name="Michelmore R."/>
        </authorList>
    </citation>
    <scope>NUCLEOTIDE SEQUENCE [LARGE SCALE GENOMIC DNA]</scope>
    <source>
        <strain evidence="1">P6</strain>
    </source>
</reference>
<evidence type="ECO:0000313" key="2">
    <source>
        <dbReference type="Proteomes" id="UP001163321"/>
    </source>
</evidence>
<keyword evidence="2" id="KW-1185">Reference proteome</keyword>
<dbReference type="Proteomes" id="UP001163321">
    <property type="component" value="Chromosome 2"/>
</dbReference>
<evidence type="ECO:0000313" key="1">
    <source>
        <dbReference type="EMBL" id="KAI9916386.1"/>
    </source>
</evidence>
<organism evidence="1 2">
    <name type="scientific">Peronosclerospora sorghi</name>
    <dbReference type="NCBI Taxonomy" id="230839"/>
    <lineage>
        <taxon>Eukaryota</taxon>
        <taxon>Sar</taxon>
        <taxon>Stramenopiles</taxon>
        <taxon>Oomycota</taxon>
        <taxon>Peronosporomycetes</taxon>
        <taxon>Peronosporales</taxon>
        <taxon>Peronosporaceae</taxon>
        <taxon>Peronosclerospora</taxon>
    </lineage>
</organism>
<protein>
    <submittedName>
        <fullName evidence="1">Uncharacterized protein</fullName>
    </submittedName>
</protein>
<sequence>MSYPDAEEATRISAQLAKMEQQRAQGTLPYDDTPFRLYRMKTGGFVRVLDQYPEPISPRMLEMVDAFVNKQGTREKDFLETKAVQEEGRDEKETVARRNDAEAIEKRTERPSDEAAEHVSVDEVNVVAASPRAEAHMEAEQAKQTQPCPSSCVDLAPPWEMGILVKDPQEVVTQCERVSDCLAKRTTVKDWPVELQLADSVKDEAYRVAEIKNELVPEPVDHAMVFDQWPLQLYERRKLWFVPRSSRRAMESKPVVYWMHNTLRVTQGNYGLEAAILLSRRVAAPLVVVCLVSTSIIYPVRHATTASDAYARYSFVELYQQFKQARVPFFGITGQEIRTHSNQEDQRCLSLKPNPLFELLDAFEPYAVVADAMIDPTSRRDLVHLARYLERNRSSCSWSFLSMDSMTCCPAYRLSMKLQDTLKPGSVLASEEQFGAEYARITQSHNDTYVFSPLPHHGSLDSLVNRRRSKVLLTVLQKLHLEEVNWEVVMAENAQSSPQMRRFSEGEGLQKLSQLLSGSDKQPAIQAELRGGGILSLLPFVRHGTLFAGYILQRINEAITSGPAATTPHERKALAMRKVMRSRAMNHLGKERDYALYLSLWSAVAAGECLEPTSVATPEPALLSTSDIIAGLMVSAPRTSSLYAGVLAIDHSK</sequence>
<comment type="caution">
    <text evidence="1">The sequence shown here is derived from an EMBL/GenBank/DDBJ whole genome shotgun (WGS) entry which is preliminary data.</text>
</comment>